<protein>
    <submittedName>
        <fullName evidence="8">Protein APCDD1</fullName>
    </submittedName>
</protein>
<evidence type="ECO:0000256" key="4">
    <source>
        <dbReference type="ARBA" id="ARBA00023136"/>
    </source>
</evidence>
<dbReference type="PANTHER" id="PTHR31021:SF1">
    <property type="entry name" value="CHROMOSOME UNDETERMINED SCAFFOLD_56, WHOLE GENOME SHOTGUN SEQUENCE"/>
    <property type="match status" value="1"/>
</dbReference>
<dbReference type="GO" id="GO:0017147">
    <property type="term" value="F:Wnt-protein binding"/>
    <property type="evidence" value="ECO:0007669"/>
    <property type="project" value="InterPro"/>
</dbReference>
<sequence length="613" mass="68932">MALIVVISILLMTGTNRVLTEEDPESVGNTQCDAAIKQIAEEDLATIIDDSSSRLHSTWLSQECEVRAGPEYIIRKYMFFNNGTFLLWRYHYAEESCSIATHTVAIRGFIKLLGSSTVVSGATETNFHVDAVNIIPLNRQVAHKFGHKLNLVCGPQPRWRPYVPELIYEQPRQDSPFWQGPVYNSLQAYSPAKKRLGLQCLEPFGIEFSELKLLRVQKKQLGPPGDTLYSGPRYQLFLASPAPNVHSRWNHKPTSLQPTAMLRSDTVNGCPICGSVIRATEYSPPLLHEVAALPALIGGYWHSDRCESSQGGIWLKRQLQIHSGDKLWTGQWDYYDDPQCTIPLYAVTAAGSYVQRAGRQRRHEETDEQTFLDYFRNVNASRRLLFKRSVSDNAARITRSGLYRNNLYAASRLSKRVAVRGKRAKRQKKRSLSDNVYQILHDAKSSTIQSRFAAMLRGHQAYDATTKKPSSNWIAPSGTTELDLHIAESILIPGDVMPTRCGADRPGAPLINWSRNCIPRAIEAPSTLGLRAKLSVNWTGQYILLLGSRDDNMWDAPLRQCAQISPHNSVLQAHLRRSVGLRFGLLSVATTSRISGWLLLSQVLLWCAYYLAR</sequence>
<evidence type="ECO:0000256" key="2">
    <source>
        <dbReference type="ARBA" id="ARBA00022692"/>
    </source>
</evidence>
<keyword evidence="2" id="KW-0812">Transmembrane</keyword>
<feature type="domain" description="APCDD1" evidence="7">
    <location>
        <begin position="31"/>
        <end position="289"/>
    </location>
</feature>
<evidence type="ECO:0000259" key="7">
    <source>
        <dbReference type="SMART" id="SM01352"/>
    </source>
</evidence>
<keyword evidence="10" id="KW-1185">Reference proteome</keyword>
<reference evidence="9" key="2">
    <citation type="journal article" date="2018" name="Genome Res.">
        <title>The genomic architecture and molecular evolution of ant odorant receptors.</title>
        <authorList>
            <person name="McKenzie S.K."/>
            <person name="Kronauer D.J.C."/>
        </authorList>
    </citation>
    <scope>NUCLEOTIDE SEQUENCE [LARGE SCALE GENOMIC DNA]</scope>
    <source>
        <strain evidence="9">Clonal line C1</strain>
    </source>
</reference>
<dbReference type="GO" id="GO:0030178">
    <property type="term" value="P:negative regulation of Wnt signaling pathway"/>
    <property type="evidence" value="ECO:0007669"/>
    <property type="project" value="InterPro"/>
</dbReference>
<evidence type="ECO:0000313" key="10">
    <source>
        <dbReference type="Proteomes" id="UP000053097"/>
    </source>
</evidence>
<dbReference type="AlphaFoldDB" id="A0A026X2C8"/>
<keyword evidence="5" id="KW-0325">Glycoprotein</keyword>
<accession>A0A026X2C8</accession>
<dbReference type="EMBL" id="QOIP01000004">
    <property type="protein sequence ID" value="RLU23722.1"/>
    <property type="molecule type" value="Genomic_DNA"/>
</dbReference>
<dbReference type="InterPro" id="IPR042425">
    <property type="entry name" value="APCDD1"/>
</dbReference>
<gene>
    <name evidence="9" type="ORF">DMN91_003928</name>
    <name evidence="8" type="ORF">X777_10100</name>
</gene>
<keyword evidence="3 6" id="KW-0732">Signal</keyword>
<feature type="chain" id="PRO_5033209353" evidence="6">
    <location>
        <begin position="21"/>
        <end position="613"/>
    </location>
</feature>
<reference evidence="8 10" key="1">
    <citation type="journal article" date="2014" name="Curr. Biol.">
        <title>The genome of the clonal raider ant Cerapachys biroi.</title>
        <authorList>
            <person name="Oxley P.R."/>
            <person name="Ji L."/>
            <person name="Fetter-Pruneda I."/>
            <person name="McKenzie S.K."/>
            <person name="Li C."/>
            <person name="Hu H."/>
            <person name="Zhang G."/>
            <person name="Kronauer D.J."/>
        </authorList>
    </citation>
    <scope>NUCLEOTIDE SEQUENCE [LARGE SCALE GENOMIC DNA]</scope>
</reference>
<evidence type="ECO:0000313" key="8">
    <source>
        <dbReference type="EMBL" id="EZA62470.1"/>
    </source>
</evidence>
<dbReference type="Pfam" id="PF14921">
    <property type="entry name" value="APCDDC"/>
    <property type="match status" value="2"/>
</dbReference>
<evidence type="ECO:0000256" key="1">
    <source>
        <dbReference type="ARBA" id="ARBA00004167"/>
    </source>
</evidence>
<evidence type="ECO:0000256" key="6">
    <source>
        <dbReference type="SAM" id="SignalP"/>
    </source>
</evidence>
<dbReference type="PANTHER" id="PTHR31021">
    <property type="entry name" value="ADENOMATOSIS POLYPOSIS COLI DOWN-REGULATED 1"/>
    <property type="match status" value="1"/>
</dbReference>
<feature type="signal peptide" evidence="6">
    <location>
        <begin position="1"/>
        <end position="20"/>
    </location>
</feature>
<dbReference type="OrthoDB" id="5985602at2759"/>
<dbReference type="Proteomes" id="UP000279307">
    <property type="component" value="Chromosome 4"/>
</dbReference>
<dbReference type="InterPro" id="IPR029405">
    <property type="entry name" value="APCDD1_dom"/>
</dbReference>
<dbReference type="SMART" id="SM01352">
    <property type="entry name" value="APCDDC"/>
    <property type="match status" value="1"/>
</dbReference>
<reference evidence="9" key="3">
    <citation type="submission" date="2018-07" db="EMBL/GenBank/DDBJ databases">
        <authorList>
            <person name="Mckenzie S.K."/>
            <person name="Kronauer D.J.C."/>
        </authorList>
    </citation>
    <scope>NUCLEOTIDE SEQUENCE</scope>
    <source>
        <strain evidence="9">Clonal line C1</strain>
    </source>
</reference>
<comment type="subcellular location">
    <subcellularLocation>
        <location evidence="1">Membrane</location>
        <topology evidence="1">Single-pass membrane protein</topology>
    </subcellularLocation>
</comment>
<evidence type="ECO:0000256" key="3">
    <source>
        <dbReference type="ARBA" id="ARBA00022729"/>
    </source>
</evidence>
<organism evidence="8 10">
    <name type="scientific">Ooceraea biroi</name>
    <name type="common">Clonal raider ant</name>
    <name type="synonym">Cerapachys biroi</name>
    <dbReference type="NCBI Taxonomy" id="2015173"/>
    <lineage>
        <taxon>Eukaryota</taxon>
        <taxon>Metazoa</taxon>
        <taxon>Ecdysozoa</taxon>
        <taxon>Arthropoda</taxon>
        <taxon>Hexapoda</taxon>
        <taxon>Insecta</taxon>
        <taxon>Pterygota</taxon>
        <taxon>Neoptera</taxon>
        <taxon>Endopterygota</taxon>
        <taxon>Hymenoptera</taxon>
        <taxon>Apocrita</taxon>
        <taxon>Aculeata</taxon>
        <taxon>Formicoidea</taxon>
        <taxon>Formicidae</taxon>
        <taxon>Dorylinae</taxon>
        <taxon>Ooceraea</taxon>
    </lineage>
</organism>
<evidence type="ECO:0000256" key="5">
    <source>
        <dbReference type="ARBA" id="ARBA00023180"/>
    </source>
</evidence>
<proteinExistence type="predicted"/>
<dbReference type="GO" id="GO:0005886">
    <property type="term" value="C:plasma membrane"/>
    <property type="evidence" value="ECO:0007669"/>
    <property type="project" value="InterPro"/>
</dbReference>
<evidence type="ECO:0000313" key="9">
    <source>
        <dbReference type="EMBL" id="RLU23722.1"/>
    </source>
</evidence>
<dbReference type="Proteomes" id="UP000053097">
    <property type="component" value="Unassembled WGS sequence"/>
</dbReference>
<dbReference type="OMA" id="WHSERCE"/>
<dbReference type="EMBL" id="KK107020">
    <property type="protein sequence ID" value="EZA62470.1"/>
    <property type="molecule type" value="Genomic_DNA"/>
</dbReference>
<name>A0A026X2C8_OOCBI</name>
<keyword evidence="4" id="KW-0472">Membrane</keyword>